<keyword evidence="2" id="KW-1185">Reference proteome</keyword>
<sequence>MDAVHHIQAVIRDMTTPSWLRSVPHNFGYTAAGSLKADEWRTMATVYLPVALVSLWGEGTTHASPRIASSARRALDHTMALVSAISLACMRTMTESRRKSYRRYILSWMEDLTVVHPDAKHSVNGHMAIHIYDFLRFFGPVRSWWCFPFERVIGQLQRLPSNHKFGMSFLDASTLSFVDNIFR</sequence>
<evidence type="ECO:0000313" key="1">
    <source>
        <dbReference type="EMBL" id="KDR78692.1"/>
    </source>
</evidence>
<dbReference type="AlphaFoldDB" id="A0A067T8J3"/>
<gene>
    <name evidence="1" type="ORF">GALMADRAFT_64597</name>
</gene>
<dbReference type="OrthoDB" id="3247418at2759"/>
<dbReference type="PANTHER" id="PTHR46579:SF1">
    <property type="entry name" value="F5_8 TYPE C DOMAIN-CONTAINING PROTEIN"/>
    <property type="match status" value="1"/>
</dbReference>
<dbReference type="Proteomes" id="UP000027222">
    <property type="component" value="Unassembled WGS sequence"/>
</dbReference>
<protein>
    <submittedName>
        <fullName evidence="1">Uncharacterized protein</fullName>
    </submittedName>
</protein>
<evidence type="ECO:0000313" key="2">
    <source>
        <dbReference type="Proteomes" id="UP000027222"/>
    </source>
</evidence>
<organism evidence="1 2">
    <name type="scientific">Galerina marginata (strain CBS 339.88)</name>
    <dbReference type="NCBI Taxonomy" id="685588"/>
    <lineage>
        <taxon>Eukaryota</taxon>
        <taxon>Fungi</taxon>
        <taxon>Dikarya</taxon>
        <taxon>Basidiomycota</taxon>
        <taxon>Agaricomycotina</taxon>
        <taxon>Agaricomycetes</taxon>
        <taxon>Agaricomycetidae</taxon>
        <taxon>Agaricales</taxon>
        <taxon>Agaricineae</taxon>
        <taxon>Strophariaceae</taxon>
        <taxon>Galerina</taxon>
    </lineage>
</organism>
<dbReference type="HOGENOM" id="CLU_081367_1_0_1"/>
<dbReference type="EMBL" id="KL142374">
    <property type="protein sequence ID" value="KDR78692.1"/>
    <property type="molecule type" value="Genomic_DNA"/>
</dbReference>
<dbReference type="STRING" id="685588.A0A067T8J3"/>
<proteinExistence type="predicted"/>
<dbReference type="PANTHER" id="PTHR46579">
    <property type="entry name" value="F5/8 TYPE C DOMAIN-CONTAINING PROTEIN-RELATED"/>
    <property type="match status" value="1"/>
</dbReference>
<accession>A0A067T8J3</accession>
<reference evidence="2" key="1">
    <citation type="journal article" date="2014" name="Proc. Natl. Acad. Sci. U.S.A.">
        <title>Extensive sampling of basidiomycete genomes demonstrates inadequacy of the white-rot/brown-rot paradigm for wood decay fungi.</title>
        <authorList>
            <person name="Riley R."/>
            <person name="Salamov A.A."/>
            <person name="Brown D.W."/>
            <person name="Nagy L.G."/>
            <person name="Floudas D."/>
            <person name="Held B.W."/>
            <person name="Levasseur A."/>
            <person name="Lombard V."/>
            <person name="Morin E."/>
            <person name="Otillar R."/>
            <person name="Lindquist E.A."/>
            <person name="Sun H."/>
            <person name="LaButti K.M."/>
            <person name="Schmutz J."/>
            <person name="Jabbour D."/>
            <person name="Luo H."/>
            <person name="Baker S.E."/>
            <person name="Pisabarro A.G."/>
            <person name="Walton J.D."/>
            <person name="Blanchette R.A."/>
            <person name="Henrissat B."/>
            <person name="Martin F."/>
            <person name="Cullen D."/>
            <person name="Hibbett D.S."/>
            <person name="Grigoriev I.V."/>
        </authorList>
    </citation>
    <scope>NUCLEOTIDE SEQUENCE [LARGE SCALE GENOMIC DNA]</scope>
    <source>
        <strain evidence="2">CBS 339.88</strain>
    </source>
</reference>
<name>A0A067T8J3_GALM3</name>